<comment type="cofactor">
    <cofactor evidence="1">
        <name>[4Fe-4S] cluster</name>
        <dbReference type="ChEBI" id="CHEBI:49883"/>
    </cofactor>
</comment>
<evidence type="ECO:0000256" key="3">
    <source>
        <dbReference type="ARBA" id="ARBA00022485"/>
    </source>
</evidence>
<evidence type="ECO:0000256" key="1">
    <source>
        <dbReference type="ARBA" id="ARBA00001966"/>
    </source>
</evidence>
<gene>
    <name evidence="10" type="ordered locus">Amet_0699</name>
</gene>
<evidence type="ECO:0000256" key="8">
    <source>
        <dbReference type="ARBA" id="ARBA00049934"/>
    </source>
</evidence>
<evidence type="ECO:0000256" key="2">
    <source>
        <dbReference type="ARBA" id="ARBA00011032"/>
    </source>
</evidence>
<dbReference type="SUPFAM" id="SSF48310">
    <property type="entry name" value="Aldehyde ferredoxin oxidoreductase, C-terminal domains"/>
    <property type="match status" value="1"/>
</dbReference>
<dbReference type="Proteomes" id="UP000001572">
    <property type="component" value="Chromosome"/>
</dbReference>
<keyword evidence="4" id="KW-0479">Metal-binding</keyword>
<dbReference type="GO" id="GO:0033726">
    <property type="term" value="F:aldehyde ferredoxin oxidoreductase activity"/>
    <property type="evidence" value="ECO:0007669"/>
    <property type="project" value="UniProtKB-EC"/>
</dbReference>
<dbReference type="KEGG" id="amt:Amet_0699"/>
<dbReference type="InterPro" id="IPR036021">
    <property type="entry name" value="Tungsten_al_ferr_oxy-like_C"/>
</dbReference>
<dbReference type="SUPFAM" id="SSF56228">
    <property type="entry name" value="Aldehyde ferredoxin oxidoreductase, N-terminal domain"/>
    <property type="match status" value="1"/>
</dbReference>
<dbReference type="InterPro" id="IPR036503">
    <property type="entry name" value="Ald_Fedxn_OxRdtase_N_sf"/>
</dbReference>
<sequence>MKILRINMTALEYIPQEVPLEYINLGGRGLTSKLLSEEVDPKSFALGRDNKIIIAPGLLSGSMAPCSGRVSVGAKSPLTGGIKESNAGGTISQYLAGHDIKALVIEGQPSGKNWWVLVINGDEVKFEVRGDLQGLGNYETMNRLKQEYDSDCGIMSIGPAGEQGCTIASLAATDLEGRPTRHAARGGLGAVLGSKGIKAIVIEKPEKMNKKGVHQEAFRETAKELAKSLVSGKAALTKYGTAVLVNAINEVGGLPTNNYRTGYNQEAGQISGETLHELCQERGGTTGHPCHRGCAIRCSNVFHDAQGEYVTAGLEYETIALLGSNCGVNNLDEIASLDYICDDLGLDTMDMGGALGVAMEAGVLEFGDYEAMKKSILSIVTGGDTLGKILGHGAALTGRVLGVERVPVVKGQTMAAYDPRTLKGTGVTYATTPMGADHTAGNALPGRGGIDCKDPQGQTELSKKLQIISMVCDILGVCIFVGPVEENMATFASLTSSFTGKEISVGGLLEEGRKILRTEVAFNEKAGLGKETNDLPGYFRTEALPNNGLTFDVSSHELNEFKY</sequence>
<keyword evidence="7" id="KW-0411">Iron-sulfur</keyword>
<dbReference type="PANTHER" id="PTHR30038">
    <property type="entry name" value="ALDEHYDE FERREDOXIN OXIDOREDUCTASE"/>
    <property type="match status" value="1"/>
</dbReference>
<protein>
    <submittedName>
        <fullName evidence="10">Aldehyde ferredoxin oxidoreductase</fullName>
        <ecNumber evidence="10">1.2.7.5</ecNumber>
    </submittedName>
</protein>
<dbReference type="EMBL" id="CP000724">
    <property type="protein sequence ID" value="ABR46924.1"/>
    <property type="molecule type" value="Genomic_DNA"/>
</dbReference>
<organism evidence="10 11">
    <name type="scientific">Alkaliphilus metalliredigens (strain QYMF)</name>
    <dbReference type="NCBI Taxonomy" id="293826"/>
    <lineage>
        <taxon>Bacteria</taxon>
        <taxon>Bacillati</taxon>
        <taxon>Bacillota</taxon>
        <taxon>Clostridia</taxon>
        <taxon>Peptostreptococcales</taxon>
        <taxon>Natronincolaceae</taxon>
        <taxon>Alkaliphilus</taxon>
    </lineage>
</organism>
<evidence type="ECO:0000256" key="4">
    <source>
        <dbReference type="ARBA" id="ARBA00022723"/>
    </source>
</evidence>
<dbReference type="Gene3D" id="3.60.9.10">
    <property type="entry name" value="Aldehyde ferredoxin oxidoreductase, N-terminal domain"/>
    <property type="match status" value="1"/>
</dbReference>
<dbReference type="GO" id="GO:0051539">
    <property type="term" value="F:4 iron, 4 sulfur cluster binding"/>
    <property type="evidence" value="ECO:0007669"/>
    <property type="project" value="UniProtKB-KW"/>
</dbReference>
<dbReference type="Pfam" id="PF02730">
    <property type="entry name" value="AFOR_N"/>
    <property type="match status" value="1"/>
</dbReference>
<evidence type="ECO:0000313" key="11">
    <source>
        <dbReference type="Proteomes" id="UP000001572"/>
    </source>
</evidence>
<dbReference type="eggNOG" id="COG2414">
    <property type="taxonomic scope" value="Bacteria"/>
</dbReference>
<keyword evidence="11" id="KW-1185">Reference proteome</keyword>
<evidence type="ECO:0000313" key="10">
    <source>
        <dbReference type="EMBL" id="ABR46924.1"/>
    </source>
</evidence>
<dbReference type="GO" id="GO:0046872">
    <property type="term" value="F:metal ion binding"/>
    <property type="evidence" value="ECO:0007669"/>
    <property type="project" value="UniProtKB-KW"/>
</dbReference>
<reference evidence="11" key="1">
    <citation type="journal article" date="2016" name="Genome Announc.">
        <title>Complete genome sequence of Alkaliphilus metalliredigens strain QYMF, an alkaliphilic and metal-reducing bacterium isolated from borax-contaminated leachate ponds.</title>
        <authorList>
            <person name="Hwang C."/>
            <person name="Copeland A."/>
            <person name="Lucas S."/>
            <person name="Lapidus A."/>
            <person name="Barry K."/>
            <person name="Detter J.C."/>
            <person name="Glavina Del Rio T."/>
            <person name="Hammon N."/>
            <person name="Israni S."/>
            <person name="Dalin E."/>
            <person name="Tice H."/>
            <person name="Pitluck S."/>
            <person name="Chertkov O."/>
            <person name="Brettin T."/>
            <person name="Bruce D."/>
            <person name="Han C."/>
            <person name="Schmutz J."/>
            <person name="Larimer F."/>
            <person name="Land M.L."/>
            <person name="Hauser L."/>
            <person name="Kyrpides N."/>
            <person name="Mikhailova N."/>
            <person name="Ye Q."/>
            <person name="Zhou J."/>
            <person name="Richardson P."/>
            <person name="Fields M.W."/>
        </authorList>
    </citation>
    <scope>NUCLEOTIDE SEQUENCE [LARGE SCALE GENOMIC DNA]</scope>
    <source>
        <strain evidence="11">QYMF</strain>
    </source>
</reference>
<comment type="similarity">
    <text evidence="2">Belongs to the AOR/FOR family.</text>
</comment>
<dbReference type="PANTHER" id="PTHR30038:SF0">
    <property type="entry name" value="TUNGSTEN-CONTAINING ALDEHYDE FERREDOXIN OXIDOREDUCTASE"/>
    <property type="match status" value="1"/>
</dbReference>
<evidence type="ECO:0000256" key="6">
    <source>
        <dbReference type="ARBA" id="ARBA00023004"/>
    </source>
</evidence>
<dbReference type="OrthoDB" id="9763894at2"/>
<evidence type="ECO:0000256" key="7">
    <source>
        <dbReference type="ARBA" id="ARBA00023014"/>
    </source>
</evidence>
<accession>A6TL56</accession>
<feature type="domain" description="Aldehyde ferredoxin oxidoreductase N-terminal" evidence="9">
    <location>
        <begin position="1"/>
        <end position="207"/>
    </location>
</feature>
<dbReference type="HOGENOM" id="CLU_020364_1_0_9"/>
<dbReference type="Gene3D" id="1.10.599.10">
    <property type="entry name" value="Aldehyde Ferredoxin Oxidoreductase Protein, subunit A, domain 3"/>
    <property type="match status" value="1"/>
</dbReference>
<dbReference type="RefSeq" id="WP_012061967.1">
    <property type="nucleotide sequence ID" value="NC_009633.1"/>
</dbReference>
<dbReference type="InterPro" id="IPR001203">
    <property type="entry name" value="OxRdtase_Ald_Fedxn_C"/>
</dbReference>
<comment type="cofactor">
    <cofactor evidence="8">
        <name>tungstopterin</name>
        <dbReference type="ChEBI" id="CHEBI:30402"/>
    </cofactor>
</comment>
<keyword evidence="5 10" id="KW-0560">Oxidoreductase</keyword>
<dbReference type="InterPro" id="IPR051919">
    <property type="entry name" value="W-dependent_AOR"/>
</dbReference>
<keyword evidence="6" id="KW-0408">Iron</keyword>
<dbReference type="Pfam" id="PF01314">
    <property type="entry name" value="AFOR_C"/>
    <property type="match status" value="1"/>
</dbReference>
<dbReference type="STRING" id="293826.Amet_0699"/>
<evidence type="ECO:0000259" key="9">
    <source>
        <dbReference type="SMART" id="SM00790"/>
    </source>
</evidence>
<dbReference type="Gene3D" id="1.10.569.10">
    <property type="entry name" value="Aldehyde Ferredoxin Oxidoreductase Protein, subunit A, domain 2"/>
    <property type="match status" value="1"/>
</dbReference>
<dbReference type="InterPro" id="IPR013983">
    <property type="entry name" value="Ald_Fedxn_OxRdtase_N"/>
</dbReference>
<proteinExistence type="inferred from homology"/>
<dbReference type="SMART" id="SM00790">
    <property type="entry name" value="AFOR_N"/>
    <property type="match status" value="1"/>
</dbReference>
<name>A6TL56_ALKMQ</name>
<dbReference type="GO" id="GO:0009055">
    <property type="term" value="F:electron transfer activity"/>
    <property type="evidence" value="ECO:0007669"/>
    <property type="project" value="InterPro"/>
</dbReference>
<dbReference type="EC" id="1.2.7.5" evidence="10"/>
<keyword evidence="3" id="KW-0004">4Fe-4S</keyword>
<evidence type="ECO:0000256" key="5">
    <source>
        <dbReference type="ARBA" id="ARBA00023002"/>
    </source>
</evidence>
<dbReference type="AlphaFoldDB" id="A6TL56"/>
<dbReference type="InterPro" id="IPR013984">
    <property type="entry name" value="Ald_Fedxn_OxRdtase_dom2"/>
</dbReference>
<dbReference type="InterPro" id="IPR013985">
    <property type="entry name" value="Ald_Fedxn_OxRdtase_dom3"/>
</dbReference>